<dbReference type="Pfam" id="PF18545">
    <property type="entry name" value="HalOD1"/>
    <property type="match status" value="1"/>
</dbReference>
<proteinExistence type="predicted"/>
<dbReference type="GeneID" id="81209370"/>
<sequence length="110" mass="11984">MGNPRLALSRKCTVVSDTTFESGGERTLTEALTDAIAEAEGVAPTDLPPLYESVEFDALTQLIEHSGKNTEEGLILAFQIRKWNVFVSIDGRIRVCDATIETDLEPIFAG</sequence>
<organism evidence="2 3">
    <name type="scientific">Halobaculum halobium</name>
    <dbReference type="NCBI Taxonomy" id="3032281"/>
    <lineage>
        <taxon>Archaea</taxon>
        <taxon>Methanobacteriati</taxon>
        <taxon>Methanobacteriota</taxon>
        <taxon>Stenosarchaea group</taxon>
        <taxon>Halobacteria</taxon>
        <taxon>Halobacteriales</taxon>
        <taxon>Haloferacaceae</taxon>
        <taxon>Halobaculum</taxon>
    </lineage>
</organism>
<comment type="caution">
    <text evidence="2">The sequence shown here is derived from an EMBL/GenBank/DDBJ whole genome shotgun (WGS) entry which is preliminary data.</text>
</comment>
<gene>
    <name evidence="2" type="ORF">ACFQFD_09960</name>
</gene>
<accession>A0ABD5TA92</accession>
<evidence type="ECO:0000313" key="2">
    <source>
        <dbReference type="EMBL" id="MFC6786300.1"/>
    </source>
</evidence>
<dbReference type="Proteomes" id="UP001596443">
    <property type="component" value="Unassembled WGS sequence"/>
</dbReference>
<name>A0ABD5TA92_9EURY</name>
<dbReference type="AlphaFoldDB" id="A0ABD5TA92"/>
<protein>
    <submittedName>
        <fullName evidence="2">HalOD1 output domain-containing protein</fullName>
    </submittedName>
</protein>
<dbReference type="EMBL" id="JBHSWX010000012">
    <property type="protein sequence ID" value="MFC6786300.1"/>
    <property type="molecule type" value="Genomic_DNA"/>
</dbReference>
<reference evidence="2 3" key="1">
    <citation type="journal article" date="2019" name="Int. J. Syst. Evol. Microbiol.">
        <title>The Global Catalogue of Microorganisms (GCM) 10K type strain sequencing project: providing services to taxonomists for standard genome sequencing and annotation.</title>
        <authorList>
            <consortium name="The Broad Institute Genomics Platform"/>
            <consortium name="The Broad Institute Genome Sequencing Center for Infectious Disease"/>
            <person name="Wu L."/>
            <person name="Ma J."/>
        </authorList>
    </citation>
    <scope>NUCLEOTIDE SEQUENCE [LARGE SCALE GENOMIC DNA]</scope>
    <source>
        <strain evidence="2 3">SYNS20</strain>
    </source>
</reference>
<evidence type="ECO:0000313" key="3">
    <source>
        <dbReference type="Proteomes" id="UP001596443"/>
    </source>
</evidence>
<evidence type="ECO:0000259" key="1">
    <source>
        <dbReference type="Pfam" id="PF18545"/>
    </source>
</evidence>
<dbReference type="RefSeq" id="WP_284063097.1">
    <property type="nucleotide sequence ID" value="NZ_CP126158.1"/>
</dbReference>
<dbReference type="InterPro" id="IPR040624">
    <property type="entry name" value="HalOD1"/>
</dbReference>
<feature type="domain" description="Halobacterial output" evidence="1">
    <location>
        <begin position="26"/>
        <end position="95"/>
    </location>
</feature>
<keyword evidence="3" id="KW-1185">Reference proteome</keyword>